<dbReference type="Proteomes" id="UP000003963">
    <property type="component" value="Unassembled WGS sequence"/>
</dbReference>
<protein>
    <recommendedName>
        <fullName evidence="3">SUKH-3 domain containing protein</fullName>
    </recommendedName>
</protein>
<dbReference type="AlphaFoldDB" id="D9WBQ6"/>
<organism evidence="1 2">
    <name type="scientific">Streptomyces himastatinicus ATCC 53653</name>
    <dbReference type="NCBI Taxonomy" id="457427"/>
    <lineage>
        <taxon>Bacteria</taxon>
        <taxon>Bacillati</taxon>
        <taxon>Actinomycetota</taxon>
        <taxon>Actinomycetes</taxon>
        <taxon>Kitasatosporales</taxon>
        <taxon>Streptomycetaceae</taxon>
        <taxon>Streptomyces</taxon>
        <taxon>Streptomyces violaceusniger group</taxon>
    </lineage>
</organism>
<gene>
    <name evidence="1" type="ORF">SSOG_04726</name>
</gene>
<name>D9WBQ6_9ACTN</name>
<keyword evidence="2" id="KW-1185">Reference proteome</keyword>
<evidence type="ECO:0008006" key="3">
    <source>
        <dbReference type="Google" id="ProtNLM"/>
    </source>
</evidence>
<accession>D9WBQ6</accession>
<evidence type="ECO:0000313" key="1">
    <source>
        <dbReference type="EMBL" id="EFL25012.1"/>
    </source>
</evidence>
<dbReference type="Pfam" id="PF14433">
    <property type="entry name" value="SUKH-3"/>
    <property type="match status" value="1"/>
</dbReference>
<evidence type="ECO:0000313" key="2">
    <source>
        <dbReference type="Proteomes" id="UP000003963"/>
    </source>
</evidence>
<reference evidence="1 2" key="1">
    <citation type="submission" date="2009-02" db="EMBL/GenBank/DDBJ databases">
        <title>Annotation of Streptomyces hygroscopicus strain ATCC 53653.</title>
        <authorList>
            <consortium name="The Broad Institute Genome Sequencing Platform"/>
            <consortium name="Broad Institute Microbial Sequencing Center"/>
            <person name="Fischbach M."/>
            <person name="Godfrey P."/>
            <person name="Ward D."/>
            <person name="Young S."/>
            <person name="Zeng Q."/>
            <person name="Koehrsen M."/>
            <person name="Alvarado L."/>
            <person name="Berlin A.M."/>
            <person name="Bochicchio J."/>
            <person name="Borenstein D."/>
            <person name="Chapman S.B."/>
            <person name="Chen Z."/>
            <person name="Engels R."/>
            <person name="Freedman E."/>
            <person name="Gellesch M."/>
            <person name="Goldberg J."/>
            <person name="Griggs A."/>
            <person name="Gujja S."/>
            <person name="Heilman E.R."/>
            <person name="Heiman D.I."/>
            <person name="Hepburn T.A."/>
            <person name="Howarth C."/>
            <person name="Jen D."/>
            <person name="Larson L."/>
            <person name="Lewis B."/>
            <person name="Mehta T."/>
            <person name="Park D."/>
            <person name="Pearson M."/>
            <person name="Richards J."/>
            <person name="Roberts A."/>
            <person name="Saif S."/>
            <person name="Shea T.D."/>
            <person name="Shenoy N."/>
            <person name="Sisk P."/>
            <person name="Stolte C."/>
            <person name="Sykes S.N."/>
            <person name="Thomson T."/>
            <person name="Walk T."/>
            <person name="White J."/>
            <person name="Yandava C."/>
            <person name="Straight P."/>
            <person name="Clardy J."/>
            <person name="Hung D."/>
            <person name="Kolter R."/>
            <person name="Mekalanos J."/>
            <person name="Walker S."/>
            <person name="Walsh C.T."/>
            <person name="Wieland-Brown L.C."/>
            <person name="Haas B."/>
            <person name="Nusbaum C."/>
            <person name="Birren B."/>
        </authorList>
    </citation>
    <scope>NUCLEOTIDE SEQUENCE [LARGE SCALE GENOMIC DNA]</scope>
    <source>
        <strain evidence="1 2">ATCC 53653</strain>
    </source>
</reference>
<dbReference type="STRING" id="457427.SSOG_04726"/>
<dbReference type="HOGENOM" id="CLU_1694546_0_0_11"/>
<sequence length="155" mass="17320">MMGHQLVHDWLTRNGWSPGRDIGEHADELIQVRVRDTERQEAPLTPVPAAVRFIHTYGLLTLSHPTVPGVAWVVKPTVGYDGDAASIRELALGLGVEIFPIGYETSEQGILLVDETGRFFHLHHTGGYYLRENEFDAFSRFMGGVTDPDAEDFFV</sequence>
<dbReference type="EMBL" id="GG657754">
    <property type="protein sequence ID" value="EFL25012.1"/>
    <property type="molecule type" value="Genomic_DNA"/>
</dbReference>
<proteinExistence type="predicted"/>
<dbReference type="InterPro" id="IPR025850">
    <property type="entry name" value="SUKH-3"/>
</dbReference>